<evidence type="ECO:0000256" key="1">
    <source>
        <dbReference type="ARBA" id="ARBA00009013"/>
    </source>
</evidence>
<reference evidence="4 5" key="1">
    <citation type="journal article" date="2019" name="Int. J. Syst. Evol. Microbiol.">
        <title>The Global Catalogue of Microorganisms (GCM) 10K type strain sequencing project: providing services to taxonomists for standard genome sequencing and annotation.</title>
        <authorList>
            <consortium name="The Broad Institute Genomics Platform"/>
            <consortium name="The Broad Institute Genome Sequencing Center for Infectious Disease"/>
            <person name="Wu L."/>
            <person name="Ma J."/>
        </authorList>
    </citation>
    <scope>NUCLEOTIDE SEQUENCE [LARGE SCALE GENOMIC DNA]</scope>
    <source>
        <strain evidence="4 5">JCM 13250</strain>
    </source>
</reference>
<name>A0ABN2M7I1_9ACTN</name>
<dbReference type="CDD" id="cd07043">
    <property type="entry name" value="STAS_anti-anti-sigma_factors"/>
    <property type="match status" value="1"/>
</dbReference>
<dbReference type="InterPro" id="IPR002645">
    <property type="entry name" value="STAS_dom"/>
</dbReference>
<dbReference type="InterPro" id="IPR036513">
    <property type="entry name" value="STAS_dom_sf"/>
</dbReference>
<feature type="domain" description="STAS" evidence="3">
    <location>
        <begin position="23"/>
        <end position="114"/>
    </location>
</feature>
<dbReference type="Gene3D" id="3.30.750.24">
    <property type="entry name" value="STAS domain"/>
    <property type="match status" value="1"/>
</dbReference>
<dbReference type="PANTHER" id="PTHR33495">
    <property type="entry name" value="ANTI-SIGMA FACTOR ANTAGONIST TM_1081-RELATED-RELATED"/>
    <property type="match status" value="1"/>
</dbReference>
<dbReference type="PROSITE" id="PS50801">
    <property type="entry name" value="STAS"/>
    <property type="match status" value="1"/>
</dbReference>
<sequence length="114" mass="11853">MDATGTPVGLTVDTRPTTPGQGVTLALTGYIDLSNVQVLNEAISKALAHASDVTVDLAGVTFLDSTGLREFATGYQQAERAGVGFRVANPTGSVLDVLRISGMLDYLTEGVRPT</sequence>
<dbReference type="PANTHER" id="PTHR33495:SF2">
    <property type="entry name" value="ANTI-SIGMA FACTOR ANTAGONIST TM_1081-RELATED"/>
    <property type="match status" value="1"/>
</dbReference>
<dbReference type="NCBIfam" id="TIGR00377">
    <property type="entry name" value="ant_ant_sig"/>
    <property type="match status" value="1"/>
</dbReference>
<dbReference type="Proteomes" id="UP001500218">
    <property type="component" value="Unassembled WGS sequence"/>
</dbReference>
<dbReference type="InterPro" id="IPR058548">
    <property type="entry name" value="MlaB-like_STAS"/>
</dbReference>
<gene>
    <name evidence="4" type="ORF">GCM10009682_37810</name>
</gene>
<organism evidence="4 5">
    <name type="scientific">Luedemannella flava</name>
    <dbReference type="NCBI Taxonomy" id="349316"/>
    <lineage>
        <taxon>Bacteria</taxon>
        <taxon>Bacillati</taxon>
        <taxon>Actinomycetota</taxon>
        <taxon>Actinomycetes</taxon>
        <taxon>Micromonosporales</taxon>
        <taxon>Micromonosporaceae</taxon>
        <taxon>Luedemannella</taxon>
    </lineage>
</organism>
<dbReference type="EMBL" id="BAAALT010000122">
    <property type="protein sequence ID" value="GAA1813084.1"/>
    <property type="molecule type" value="Genomic_DNA"/>
</dbReference>
<dbReference type="Pfam" id="PF13466">
    <property type="entry name" value="STAS_2"/>
    <property type="match status" value="1"/>
</dbReference>
<keyword evidence="5" id="KW-1185">Reference proteome</keyword>
<evidence type="ECO:0000259" key="3">
    <source>
        <dbReference type="PROSITE" id="PS50801"/>
    </source>
</evidence>
<protein>
    <recommendedName>
        <fullName evidence="2">Anti-sigma factor antagonist</fullName>
    </recommendedName>
</protein>
<dbReference type="SUPFAM" id="SSF52091">
    <property type="entry name" value="SpoIIaa-like"/>
    <property type="match status" value="1"/>
</dbReference>
<evidence type="ECO:0000256" key="2">
    <source>
        <dbReference type="RuleBase" id="RU003749"/>
    </source>
</evidence>
<proteinExistence type="inferred from homology"/>
<comment type="caution">
    <text evidence="4">The sequence shown here is derived from an EMBL/GenBank/DDBJ whole genome shotgun (WGS) entry which is preliminary data.</text>
</comment>
<dbReference type="InterPro" id="IPR003658">
    <property type="entry name" value="Anti-sigma_ant"/>
</dbReference>
<evidence type="ECO:0000313" key="4">
    <source>
        <dbReference type="EMBL" id="GAA1813084.1"/>
    </source>
</evidence>
<dbReference type="RefSeq" id="WP_344133659.1">
    <property type="nucleotide sequence ID" value="NZ_BAAALT010000122.1"/>
</dbReference>
<accession>A0ABN2M7I1</accession>
<evidence type="ECO:0000313" key="5">
    <source>
        <dbReference type="Proteomes" id="UP001500218"/>
    </source>
</evidence>
<comment type="similarity">
    <text evidence="1 2">Belongs to the anti-sigma-factor antagonist family.</text>
</comment>